<dbReference type="GO" id="GO:0008610">
    <property type="term" value="P:lipid biosynthetic process"/>
    <property type="evidence" value="ECO:0007669"/>
    <property type="project" value="TreeGrafter"/>
</dbReference>
<evidence type="ECO:0000313" key="5">
    <source>
        <dbReference type="EMBL" id="QEV16168.1"/>
    </source>
</evidence>
<evidence type="ECO:0000259" key="4">
    <source>
        <dbReference type="SMART" id="SM00824"/>
    </source>
</evidence>
<comment type="similarity">
    <text evidence="1">Belongs to the thioesterase family.</text>
</comment>
<evidence type="ECO:0000256" key="3">
    <source>
        <dbReference type="SAM" id="MobiDB-lite"/>
    </source>
</evidence>
<dbReference type="Proteomes" id="UP000326553">
    <property type="component" value="Chromosome"/>
</dbReference>
<gene>
    <name evidence="5" type="ORF">CP975_00300</name>
</gene>
<dbReference type="InterPro" id="IPR012223">
    <property type="entry name" value="TEII"/>
</dbReference>
<dbReference type="AlphaFoldDB" id="A0A5J6H942"/>
<dbReference type="InterPro" id="IPR020802">
    <property type="entry name" value="TesA-like"/>
</dbReference>
<dbReference type="OrthoDB" id="8480037at2"/>
<dbReference type="Gene3D" id="3.40.50.1820">
    <property type="entry name" value="alpha/beta hydrolase"/>
    <property type="match status" value="1"/>
</dbReference>
<evidence type="ECO:0000256" key="1">
    <source>
        <dbReference type="ARBA" id="ARBA00007169"/>
    </source>
</evidence>
<proteinExistence type="inferred from homology"/>
<sequence length="278" mass="30063">MAPIHRSKKEHGVTNTRSPGAAARGGWIRRYHTPRGDAPALVCFPHAGGSASAYFALSAALSEGAEVLVVQYPGRQDRLEEPALTDLRELAEGAVTALAPWRGRPLTLFGHSMGSVVAYEVARRLERGPGPAPAGLVVSGNTAPSVERDQGVHRLDDEELMAWMSDLAGTPPAVLADKELLATIVPSLRGDFTALETYRHPKGSSVRCPISGYVGDHDPYVPHDGFLRWAEHTTAEFTVQVFDGGHFYIEEQVQEVARSILRDVSAFASRRPARDLPA</sequence>
<protein>
    <submittedName>
        <fullName evidence="5">Thioesterase</fullName>
    </submittedName>
</protein>
<dbReference type="Pfam" id="PF00975">
    <property type="entry name" value="Thioesterase"/>
    <property type="match status" value="1"/>
</dbReference>
<keyword evidence="6" id="KW-1185">Reference proteome</keyword>
<dbReference type="SUPFAM" id="SSF53474">
    <property type="entry name" value="alpha/beta-Hydrolases"/>
    <property type="match status" value="1"/>
</dbReference>
<dbReference type="SMART" id="SM00824">
    <property type="entry name" value="PKS_TE"/>
    <property type="match status" value="1"/>
</dbReference>
<organism evidence="5 6">
    <name type="scientific">Streptomyces alboniger</name>
    <dbReference type="NCBI Taxonomy" id="132473"/>
    <lineage>
        <taxon>Bacteria</taxon>
        <taxon>Bacillati</taxon>
        <taxon>Actinomycetota</taxon>
        <taxon>Actinomycetes</taxon>
        <taxon>Kitasatosporales</taxon>
        <taxon>Streptomycetaceae</taxon>
        <taxon>Streptomyces</taxon>
        <taxon>Streptomyces aurantiacus group</taxon>
    </lineage>
</organism>
<dbReference type="EMBL" id="CP023695">
    <property type="protein sequence ID" value="QEV16168.1"/>
    <property type="molecule type" value="Genomic_DNA"/>
</dbReference>
<name>A0A5J6H942_STRAD</name>
<keyword evidence="2" id="KW-0378">Hydrolase</keyword>
<dbReference type="InterPro" id="IPR001031">
    <property type="entry name" value="Thioesterase"/>
</dbReference>
<feature type="domain" description="Thioesterase TesA-like" evidence="4">
    <location>
        <begin position="42"/>
        <end position="268"/>
    </location>
</feature>
<evidence type="ECO:0000313" key="6">
    <source>
        <dbReference type="Proteomes" id="UP000326553"/>
    </source>
</evidence>
<dbReference type="PANTHER" id="PTHR11487:SF0">
    <property type="entry name" value="S-ACYL FATTY ACID SYNTHASE THIOESTERASE, MEDIUM CHAIN"/>
    <property type="match status" value="1"/>
</dbReference>
<dbReference type="GO" id="GO:0016787">
    <property type="term" value="F:hydrolase activity"/>
    <property type="evidence" value="ECO:0007669"/>
    <property type="project" value="UniProtKB-KW"/>
</dbReference>
<dbReference type="PANTHER" id="PTHR11487">
    <property type="entry name" value="THIOESTERASE"/>
    <property type="match status" value="1"/>
</dbReference>
<dbReference type="InterPro" id="IPR029058">
    <property type="entry name" value="AB_hydrolase_fold"/>
</dbReference>
<dbReference type="KEGG" id="salw:CP975_00300"/>
<reference evidence="5 6" key="1">
    <citation type="submission" date="2017-09" db="EMBL/GenBank/DDBJ databases">
        <authorList>
            <person name="Lee N."/>
            <person name="Cho B.-K."/>
        </authorList>
    </citation>
    <scope>NUCLEOTIDE SEQUENCE [LARGE SCALE GENOMIC DNA]</scope>
    <source>
        <strain evidence="5 6">ATCC 12461</strain>
    </source>
</reference>
<feature type="region of interest" description="Disordered" evidence="3">
    <location>
        <begin position="1"/>
        <end position="25"/>
    </location>
</feature>
<accession>A0A5J6H942</accession>
<evidence type="ECO:0000256" key="2">
    <source>
        <dbReference type="ARBA" id="ARBA00022801"/>
    </source>
</evidence>